<feature type="signal peptide" evidence="2">
    <location>
        <begin position="1"/>
        <end position="26"/>
    </location>
</feature>
<comment type="caution">
    <text evidence="4">The sequence shown here is derived from an EMBL/GenBank/DDBJ whole genome shotgun (WGS) entry which is preliminary data.</text>
</comment>
<evidence type="ECO:0000313" key="4">
    <source>
        <dbReference type="EMBL" id="KAK9912031.1"/>
    </source>
</evidence>
<proteinExistence type="inferred from homology"/>
<dbReference type="PANTHER" id="PTHR32285:SF155">
    <property type="entry name" value="PROTEIN TRICHOME BIREFRINGENCE-LIKE 36"/>
    <property type="match status" value="1"/>
</dbReference>
<keyword evidence="2" id="KW-0732">Signal</keyword>
<dbReference type="InterPro" id="IPR026057">
    <property type="entry name" value="TBL_C"/>
</dbReference>
<gene>
    <name evidence="4" type="ORF">M0R45_035905</name>
</gene>
<accession>A0AAW1VVJ5</accession>
<dbReference type="InterPro" id="IPR029962">
    <property type="entry name" value="TBL"/>
</dbReference>
<name>A0AAW1VVJ5_RUBAR</name>
<comment type="similarity">
    <text evidence="1">Belongs to the PC-esterase family. TBL subfamily.</text>
</comment>
<reference evidence="4 5" key="1">
    <citation type="journal article" date="2023" name="G3 (Bethesda)">
        <title>A chromosome-length genome assembly and annotation of blackberry (Rubus argutus, cv. 'Hillquist').</title>
        <authorList>
            <person name="Bruna T."/>
            <person name="Aryal R."/>
            <person name="Dudchenko O."/>
            <person name="Sargent D.J."/>
            <person name="Mead D."/>
            <person name="Buti M."/>
            <person name="Cavallini A."/>
            <person name="Hytonen T."/>
            <person name="Andres J."/>
            <person name="Pham M."/>
            <person name="Weisz D."/>
            <person name="Mascagni F."/>
            <person name="Usai G."/>
            <person name="Natali L."/>
            <person name="Bassil N."/>
            <person name="Fernandez G.E."/>
            <person name="Lomsadze A."/>
            <person name="Armour M."/>
            <person name="Olukolu B."/>
            <person name="Poorten T."/>
            <person name="Britton C."/>
            <person name="Davik J."/>
            <person name="Ashrafi H."/>
            <person name="Aiden E.L."/>
            <person name="Borodovsky M."/>
            <person name="Worthington M."/>
        </authorList>
    </citation>
    <scope>NUCLEOTIDE SEQUENCE [LARGE SCALE GENOMIC DNA]</scope>
    <source>
        <strain evidence="4">PI 553951</strain>
    </source>
</reference>
<feature type="domain" description="Trichome birefringence-like C-terminal" evidence="3">
    <location>
        <begin position="55"/>
        <end position="113"/>
    </location>
</feature>
<feature type="chain" id="PRO_5043329486" description="Trichome birefringence-like C-terminal domain-containing protein" evidence="2">
    <location>
        <begin position="27"/>
        <end position="184"/>
    </location>
</feature>
<sequence length="184" mass="21528">MRETKLQLPLFLSILITLFISVVVLASEFDDLAEDNYSWLNDEDDQVKHGSEPPKFKEKVWDYYMGRTISVRNMNQMVAYQKGLTTWAKWVDLNLDPRKTRAIFRSMSPRHNSTARGIEKMRFPVYLQDITTISAFRRGRAPFCVQKGHGTREKQHLREFSSDCSHWCLPGVPDIWNEMLSVLL</sequence>
<dbReference type="EMBL" id="JBEDUW010000007">
    <property type="protein sequence ID" value="KAK9912031.1"/>
    <property type="molecule type" value="Genomic_DNA"/>
</dbReference>
<dbReference type="GO" id="GO:0005794">
    <property type="term" value="C:Golgi apparatus"/>
    <property type="evidence" value="ECO:0007669"/>
    <property type="project" value="TreeGrafter"/>
</dbReference>
<dbReference type="PANTHER" id="PTHR32285">
    <property type="entry name" value="PROTEIN TRICHOME BIREFRINGENCE-LIKE 9-RELATED"/>
    <property type="match status" value="1"/>
</dbReference>
<dbReference type="GO" id="GO:0016413">
    <property type="term" value="F:O-acetyltransferase activity"/>
    <property type="evidence" value="ECO:0007669"/>
    <property type="project" value="InterPro"/>
</dbReference>
<organism evidence="4 5">
    <name type="scientific">Rubus argutus</name>
    <name type="common">Southern blackberry</name>
    <dbReference type="NCBI Taxonomy" id="59490"/>
    <lineage>
        <taxon>Eukaryota</taxon>
        <taxon>Viridiplantae</taxon>
        <taxon>Streptophyta</taxon>
        <taxon>Embryophyta</taxon>
        <taxon>Tracheophyta</taxon>
        <taxon>Spermatophyta</taxon>
        <taxon>Magnoliopsida</taxon>
        <taxon>eudicotyledons</taxon>
        <taxon>Gunneridae</taxon>
        <taxon>Pentapetalae</taxon>
        <taxon>rosids</taxon>
        <taxon>fabids</taxon>
        <taxon>Rosales</taxon>
        <taxon>Rosaceae</taxon>
        <taxon>Rosoideae</taxon>
        <taxon>Rosoideae incertae sedis</taxon>
        <taxon>Rubus</taxon>
    </lineage>
</organism>
<keyword evidence="5" id="KW-1185">Reference proteome</keyword>
<evidence type="ECO:0000256" key="2">
    <source>
        <dbReference type="SAM" id="SignalP"/>
    </source>
</evidence>
<feature type="domain" description="Trichome birefringence-like C-terminal" evidence="3">
    <location>
        <begin position="118"/>
        <end position="181"/>
    </location>
</feature>
<dbReference type="Pfam" id="PF13839">
    <property type="entry name" value="PC-Esterase"/>
    <property type="match status" value="2"/>
</dbReference>
<dbReference type="AlphaFoldDB" id="A0AAW1VVJ5"/>
<evidence type="ECO:0000259" key="3">
    <source>
        <dbReference type="Pfam" id="PF13839"/>
    </source>
</evidence>
<evidence type="ECO:0000313" key="5">
    <source>
        <dbReference type="Proteomes" id="UP001457282"/>
    </source>
</evidence>
<dbReference type="Proteomes" id="UP001457282">
    <property type="component" value="Unassembled WGS sequence"/>
</dbReference>
<evidence type="ECO:0000256" key="1">
    <source>
        <dbReference type="ARBA" id="ARBA00007727"/>
    </source>
</evidence>
<protein>
    <recommendedName>
        <fullName evidence="3">Trichome birefringence-like C-terminal domain-containing protein</fullName>
    </recommendedName>
</protein>